<feature type="region of interest" description="Disordered" evidence="9">
    <location>
        <begin position="212"/>
        <end position="233"/>
    </location>
</feature>
<dbReference type="InterPro" id="IPR051834">
    <property type="entry name" value="RING_finger_E3_ligase"/>
</dbReference>
<dbReference type="GO" id="GO:0006511">
    <property type="term" value="P:ubiquitin-dependent protein catabolic process"/>
    <property type="evidence" value="ECO:0007669"/>
    <property type="project" value="TreeGrafter"/>
</dbReference>
<protein>
    <recommendedName>
        <fullName evidence="2">RING-type E3 ubiquitin transferase</fullName>
        <ecNumber evidence="2">2.3.2.27</ecNumber>
    </recommendedName>
</protein>
<gene>
    <name evidence="11" type="ORF">HDU87_000574</name>
</gene>
<evidence type="ECO:0000256" key="3">
    <source>
        <dbReference type="ARBA" id="ARBA00022679"/>
    </source>
</evidence>
<evidence type="ECO:0000256" key="1">
    <source>
        <dbReference type="ARBA" id="ARBA00000900"/>
    </source>
</evidence>
<dbReference type="GO" id="GO:0005634">
    <property type="term" value="C:nucleus"/>
    <property type="evidence" value="ECO:0007669"/>
    <property type="project" value="TreeGrafter"/>
</dbReference>
<dbReference type="PANTHER" id="PTHR45931">
    <property type="entry name" value="SI:CH211-59O9.10"/>
    <property type="match status" value="1"/>
</dbReference>
<evidence type="ECO:0000256" key="2">
    <source>
        <dbReference type="ARBA" id="ARBA00012483"/>
    </source>
</evidence>
<dbReference type="AlphaFoldDB" id="A0AAD5TC83"/>
<reference evidence="11" key="1">
    <citation type="submission" date="2020-05" db="EMBL/GenBank/DDBJ databases">
        <title>Phylogenomic resolution of chytrid fungi.</title>
        <authorList>
            <person name="Stajich J.E."/>
            <person name="Amses K."/>
            <person name="Simmons R."/>
            <person name="Seto K."/>
            <person name="Myers J."/>
            <person name="Bonds A."/>
            <person name="Quandt C.A."/>
            <person name="Barry K."/>
            <person name="Liu P."/>
            <person name="Grigoriev I."/>
            <person name="Longcore J.E."/>
            <person name="James T.Y."/>
        </authorList>
    </citation>
    <scope>NUCLEOTIDE SEQUENCE</scope>
    <source>
        <strain evidence="11">JEL0379</strain>
    </source>
</reference>
<evidence type="ECO:0000256" key="8">
    <source>
        <dbReference type="PROSITE-ProRule" id="PRU00175"/>
    </source>
</evidence>
<evidence type="ECO:0000256" key="6">
    <source>
        <dbReference type="ARBA" id="ARBA00022786"/>
    </source>
</evidence>
<feature type="compositionally biased region" description="Acidic residues" evidence="9">
    <location>
        <begin position="68"/>
        <end position="84"/>
    </location>
</feature>
<keyword evidence="12" id="KW-1185">Reference proteome</keyword>
<dbReference type="PROSITE" id="PS50089">
    <property type="entry name" value="ZF_RING_2"/>
    <property type="match status" value="1"/>
</dbReference>
<organism evidence="11 12">
    <name type="scientific">Geranomyces variabilis</name>
    <dbReference type="NCBI Taxonomy" id="109894"/>
    <lineage>
        <taxon>Eukaryota</taxon>
        <taxon>Fungi</taxon>
        <taxon>Fungi incertae sedis</taxon>
        <taxon>Chytridiomycota</taxon>
        <taxon>Chytridiomycota incertae sedis</taxon>
        <taxon>Chytridiomycetes</taxon>
        <taxon>Spizellomycetales</taxon>
        <taxon>Powellomycetaceae</taxon>
        <taxon>Geranomyces</taxon>
    </lineage>
</organism>
<feature type="compositionally biased region" description="Low complexity" evidence="9">
    <location>
        <begin position="268"/>
        <end position="285"/>
    </location>
</feature>
<dbReference type="Pfam" id="PF14369">
    <property type="entry name" value="Zn_ribbon_19"/>
    <property type="match status" value="1"/>
</dbReference>
<keyword evidence="7" id="KW-0862">Zinc</keyword>
<comment type="caution">
    <text evidence="11">The sequence shown here is derived from an EMBL/GenBank/DDBJ whole genome shotgun (WGS) entry which is preliminary data.</text>
</comment>
<dbReference type="Proteomes" id="UP001212152">
    <property type="component" value="Unassembled WGS sequence"/>
</dbReference>
<dbReference type="GO" id="GO:0061630">
    <property type="term" value="F:ubiquitin protein ligase activity"/>
    <property type="evidence" value="ECO:0007669"/>
    <property type="project" value="UniProtKB-EC"/>
</dbReference>
<feature type="region of interest" description="Disordered" evidence="9">
    <location>
        <begin position="1"/>
        <end position="85"/>
    </location>
</feature>
<dbReference type="SUPFAM" id="SSF57850">
    <property type="entry name" value="RING/U-box"/>
    <property type="match status" value="1"/>
</dbReference>
<accession>A0AAD5TC83</accession>
<sequence>MSRSDHSSDPRQGGRASPQSAVPSVPPNPQPPGTNTSPHSSHSDSEQDDFECAAEDFEARHAHADEHSDLEEDDDDDEDDEEPAESSVLYWCHPCQEEITPLFEFESGMPICPHCRSEFLEQIDEENDPRQFIHSDDDDHEHEHEHDHDIAPADFVFFDHPHDAHGTGGGAVLHGGAFGVQLDGSGVGVAGGPPADVARLLQGWLHQVLGNAANGAPPAPGSRPSTIHTPAGEEGHAPAAEVLGETAGAHAAAAEALDDDDPGRRRPAAAAPTGAAAGPTLMAGAFPGAGPGLSQGFTVHRTTGLDGTAPQMLDLTNVLQSLLGMGDPGQEGPNPLHMFFNMVGNPGDYVFGQRGLDDIITQLMEQTGQRNAPPPASEDLISSLPEVKITKADMAAHADCSVCQDEYTEGETVTALPCKHLFHGACIEHWLKVNGNKQADRLVLRILRSFSNTLARLGPIGTCPVCRHSLVSDSKEGTSEPPVSSSRPVPPTQDATASSSTDDDNLPVRSG</sequence>
<keyword evidence="5 8" id="KW-0863">Zinc-finger</keyword>
<evidence type="ECO:0000256" key="4">
    <source>
        <dbReference type="ARBA" id="ARBA00022723"/>
    </source>
</evidence>
<evidence type="ECO:0000259" key="10">
    <source>
        <dbReference type="PROSITE" id="PS50089"/>
    </source>
</evidence>
<dbReference type="CDD" id="cd16454">
    <property type="entry name" value="RING-H2_PA-TM-RING"/>
    <property type="match status" value="1"/>
</dbReference>
<proteinExistence type="predicted"/>
<feature type="domain" description="RING-type" evidence="10">
    <location>
        <begin position="400"/>
        <end position="467"/>
    </location>
</feature>
<evidence type="ECO:0000313" key="12">
    <source>
        <dbReference type="Proteomes" id="UP001212152"/>
    </source>
</evidence>
<dbReference type="GO" id="GO:0008270">
    <property type="term" value="F:zinc ion binding"/>
    <property type="evidence" value="ECO:0007669"/>
    <property type="project" value="UniProtKB-KW"/>
</dbReference>
<dbReference type="InterPro" id="IPR039525">
    <property type="entry name" value="RNF126-like_zinc-ribbon"/>
</dbReference>
<keyword evidence="6" id="KW-0833">Ubl conjugation pathway</keyword>
<feature type="region of interest" description="Disordered" evidence="9">
    <location>
        <begin position="472"/>
        <end position="511"/>
    </location>
</feature>
<dbReference type="EMBL" id="JADGJQ010000105">
    <property type="protein sequence ID" value="KAJ3169692.1"/>
    <property type="molecule type" value="Genomic_DNA"/>
</dbReference>
<dbReference type="InterPro" id="IPR001841">
    <property type="entry name" value="Znf_RING"/>
</dbReference>
<dbReference type="SMART" id="SM00184">
    <property type="entry name" value="RING"/>
    <property type="match status" value="1"/>
</dbReference>
<dbReference type="Pfam" id="PF13639">
    <property type="entry name" value="zf-RING_2"/>
    <property type="match status" value="1"/>
</dbReference>
<name>A0AAD5TC83_9FUNG</name>
<evidence type="ECO:0000313" key="11">
    <source>
        <dbReference type="EMBL" id="KAJ3169692.1"/>
    </source>
</evidence>
<dbReference type="InterPro" id="IPR013083">
    <property type="entry name" value="Znf_RING/FYVE/PHD"/>
</dbReference>
<evidence type="ECO:0000256" key="5">
    <source>
        <dbReference type="ARBA" id="ARBA00022771"/>
    </source>
</evidence>
<dbReference type="Gene3D" id="3.30.40.10">
    <property type="entry name" value="Zinc/RING finger domain, C3HC4 (zinc finger)"/>
    <property type="match status" value="1"/>
</dbReference>
<feature type="region of interest" description="Disordered" evidence="9">
    <location>
        <begin position="248"/>
        <end position="287"/>
    </location>
</feature>
<evidence type="ECO:0000256" key="7">
    <source>
        <dbReference type="ARBA" id="ARBA00022833"/>
    </source>
</evidence>
<dbReference type="PANTHER" id="PTHR45931:SF3">
    <property type="entry name" value="RING ZINC FINGER-CONTAINING PROTEIN"/>
    <property type="match status" value="1"/>
</dbReference>
<dbReference type="EC" id="2.3.2.27" evidence="2"/>
<comment type="catalytic activity">
    <reaction evidence="1">
        <text>S-ubiquitinyl-[E2 ubiquitin-conjugating enzyme]-L-cysteine + [acceptor protein]-L-lysine = [E2 ubiquitin-conjugating enzyme]-L-cysteine + N(6)-ubiquitinyl-[acceptor protein]-L-lysine.</text>
        <dbReference type="EC" id="2.3.2.27"/>
    </reaction>
</comment>
<evidence type="ECO:0000256" key="9">
    <source>
        <dbReference type="SAM" id="MobiDB-lite"/>
    </source>
</evidence>
<keyword evidence="3" id="KW-0808">Transferase</keyword>
<feature type="compositionally biased region" description="Basic and acidic residues" evidence="9">
    <location>
        <begin position="57"/>
        <end position="67"/>
    </location>
</feature>
<keyword evidence="4" id="KW-0479">Metal-binding</keyword>
<feature type="compositionally biased region" description="Acidic residues" evidence="9">
    <location>
        <begin position="46"/>
        <end position="56"/>
    </location>
</feature>